<reference evidence="1 2" key="1">
    <citation type="journal article" date="2017" name="Curr. Biol.">
        <title>Genome architecture and evolution of a unichromosomal asexual nematode.</title>
        <authorList>
            <person name="Fradin H."/>
            <person name="Zegar C."/>
            <person name="Gutwein M."/>
            <person name="Lucas J."/>
            <person name="Kovtun M."/>
            <person name="Corcoran D."/>
            <person name="Baugh L.R."/>
            <person name="Kiontke K."/>
            <person name="Gunsalus K."/>
            <person name="Fitch D.H."/>
            <person name="Piano F."/>
        </authorList>
    </citation>
    <scope>NUCLEOTIDE SEQUENCE [LARGE SCALE GENOMIC DNA]</scope>
    <source>
        <strain evidence="1">PF1309</strain>
    </source>
</reference>
<dbReference type="STRING" id="2018661.A0A2A2KT35"/>
<evidence type="ECO:0000313" key="1">
    <source>
        <dbReference type="EMBL" id="PAV77146.1"/>
    </source>
</evidence>
<keyword evidence="2" id="KW-1185">Reference proteome</keyword>
<dbReference type="Proteomes" id="UP000218231">
    <property type="component" value="Unassembled WGS sequence"/>
</dbReference>
<proteinExistence type="predicted"/>
<dbReference type="OrthoDB" id="5850392at2759"/>
<sequence length="218" mass="25319">MCRQIGEKWTDDDTWVYQCNDRGTDAPLVACKTKTGDEVPIGQNRTINALWYSCKGDDFKVKYEEEPHCTMNDTNGKTGGIQRIGQNQREGRFDWLCLETGRWVVGCYYKNETNHDVYLKIGETGYNGLIKHVCDRYKDYPGLVQYYAQIREDAHVKQPANKGKNGNLPEPGEEKIGEKIERWLHETANNFIKNDEVRVKVRYLPKSRKAWEARTPSY</sequence>
<dbReference type="AlphaFoldDB" id="A0A2A2KT35"/>
<gene>
    <name evidence="1" type="ORF">WR25_17359</name>
</gene>
<protein>
    <submittedName>
        <fullName evidence="1">Uncharacterized protein</fullName>
    </submittedName>
</protein>
<organism evidence="1 2">
    <name type="scientific">Diploscapter pachys</name>
    <dbReference type="NCBI Taxonomy" id="2018661"/>
    <lineage>
        <taxon>Eukaryota</taxon>
        <taxon>Metazoa</taxon>
        <taxon>Ecdysozoa</taxon>
        <taxon>Nematoda</taxon>
        <taxon>Chromadorea</taxon>
        <taxon>Rhabditida</taxon>
        <taxon>Rhabditina</taxon>
        <taxon>Rhabditomorpha</taxon>
        <taxon>Rhabditoidea</taxon>
        <taxon>Rhabditidae</taxon>
        <taxon>Diploscapter</taxon>
    </lineage>
</organism>
<name>A0A2A2KT35_9BILA</name>
<evidence type="ECO:0000313" key="2">
    <source>
        <dbReference type="Proteomes" id="UP000218231"/>
    </source>
</evidence>
<comment type="caution">
    <text evidence="1">The sequence shown here is derived from an EMBL/GenBank/DDBJ whole genome shotgun (WGS) entry which is preliminary data.</text>
</comment>
<accession>A0A2A2KT35</accession>
<dbReference type="EMBL" id="LIAE01007759">
    <property type="protein sequence ID" value="PAV77146.1"/>
    <property type="molecule type" value="Genomic_DNA"/>
</dbReference>